<dbReference type="AlphaFoldDB" id="A0A8S3TA94"/>
<evidence type="ECO:0000313" key="3">
    <source>
        <dbReference type="EMBL" id="CAG2228312.1"/>
    </source>
</evidence>
<dbReference type="Proteomes" id="UP000683360">
    <property type="component" value="Unassembled WGS sequence"/>
</dbReference>
<keyword evidence="3" id="KW-0808">Transferase</keyword>
<sequence>MTMWLALLVLLVPVFCRQTIPSIVATPYQSVRYGTSAVVIQCTVSSSPVATSVGWRRVSLIDSTTEYIYASNSNGKYHITDSMINPHLTINNIVFSDENNYVCFATNLAGTGHSNNGKLNVTSEIPSIIATPQKQFPVDGSPKIIIECNISSSPTATSVGWQRTSLDGFSTRAIVVAISNGKYQVDNSLAYPHLTINDVSLADDAYYACFGNNVAGKGISNSVRVDVIELPLAVSVPVTEYSVSVGSKVSLQCVITSGTAVEVTWLKNNIIITMTNRLSGGTVKSPTLVINSVEQGDLGYYVCSASDGVMTVNSDDIFLIPSDMRVPLGVKVPKTQYSPVLFTNVILQCEVRGSVTSVKWFKNNNVISIANSLRFSGSDPNSPSLTINSITEDDFGYYTCQISDGVDILNADIITLLPKGIPPVVVVPRHLPVPIRGQQFIIPCTIDPSQIPLQDVQWIYINWDGITIDPINITSPLTVKYEGSSVDSPSLVINDYQSSDDGRYMCRATNAWGNDVSPAVLVTLESKLTYNDFYIQIFPYLKYLVDLITE</sequence>
<dbReference type="GO" id="GO:0004674">
    <property type="term" value="F:protein serine/threonine kinase activity"/>
    <property type="evidence" value="ECO:0007669"/>
    <property type="project" value="UniProtKB-EC"/>
</dbReference>
<keyword evidence="4" id="KW-1185">Reference proteome</keyword>
<dbReference type="PROSITE" id="PS50835">
    <property type="entry name" value="IG_LIKE"/>
    <property type="match status" value="5"/>
</dbReference>
<dbReference type="GO" id="GO:0043025">
    <property type="term" value="C:neuronal cell body"/>
    <property type="evidence" value="ECO:0007669"/>
    <property type="project" value="TreeGrafter"/>
</dbReference>
<feature type="domain" description="Ig-like" evidence="2">
    <location>
        <begin position="422"/>
        <end position="525"/>
    </location>
</feature>
<protein>
    <submittedName>
        <fullName evidence="3">TTN</fullName>
        <ecNumber evidence="3">2.7.11.1</ecNumber>
    </submittedName>
</protein>
<dbReference type="InterPro" id="IPR003599">
    <property type="entry name" value="Ig_sub"/>
</dbReference>
<dbReference type="SMART" id="SM00409">
    <property type="entry name" value="IG"/>
    <property type="match status" value="5"/>
</dbReference>
<evidence type="ECO:0000259" key="2">
    <source>
        <dbReference type="PROSITE" id="PS50835"/>
    </source>
</evidence>
<proteinExistence type="predicted"/>
<evidence type="ECO:0000313" key="4">
    <source>
        <dbReference type="Proteomes" id="UP000683360"/>
    </source>
</evidence>
<dbReference type="InterPro" id="IPR007110">
    <property type="entry name" value="Ig-like_dom"/>
</dbReference>
<dbReference type="Pfam" id="PF07679">
    <property type="entry name" value="I-set"/>
    <property type="match status" value="1"/>
</dbReference>
<dbReference type="InterPro" id="IPR013783">
    <property type="entry name" value="Ig-like_fold"/>
</dbReference>
<dbReference type="InterPro" id="IPR013098">
    <property type="entry name" value="Ig_I-set"/>
</dbReference>
<feature type="domain" description="Ig-like" evidence="2">
    <location>
        <begin position="21"/>
        <end position="120"/>
    </location>
</feature>
<comment type="caution">
    <text evidence="3">The sequence shown here is derived from an EMBL/GenBank/DDBJ whole genome shotgun (WGS) entry which is preliminary data.</text>
</comment>
<dbReference type="SUPFAM" id="SSF48726">
    <property type="entry name" value="Immunoglobulin"/>
    <property type="match status" value="5"/>
</dbReference>
<dbReference type="GO" id="GO:0007156">
    <property type="term" value="P:homophilic cell adhesion via plasma membrane adhesion molecules"/>
    <property type="evidence" value="ECO:0007669"/>
    <property type="project" value="TreeGrafter"/>
</dbReference>
<dbReference type="EC" id="2.7.11.1" evidence="3"/>
<accession>A0A8S3TA94</accession>
<feature type="signal peptide" evidence="1">
    <location>
        <begin position="1"/>
        <end position="16"/>
    </location>
</feature>
<feature type="chain" id="PRO_5035861408" evidence="1">
    <location>
        <begin position="17"/>
        <end position="550"/>
    </location>
</feature>
<dbReference type="GO" id="GO:0005886">
    <property type="term" value="C:plasma membrane"/>
    <property type="evidence" value="ECO:0007669"/>
    <property type="project" value="TreeGrafter"/>
</dbReference>
<gene>
    <name evidence="3" type="ORF">MEDL_41261</name>
</gene>
<dbReference type="GO" id="GO:0030424">
    <property type="term" value="C:axon"/>
    <property type="evidence" value="ECO:0007669"/>
    <property type="project" value="TreeGrafter"/>
</dbReference>
<dbReference type="SMART" id="SM00406">
    <property type="entry name" value="IGv"/>
    <property type="match status" value="4"/>
</dbReference>
<dbReference type="Gene3D" id="2.60.40.10">
    <property type="entry name" value="Immunoglobulins"/>
    <property type="match status" value="5"/>
</dbReference>
<dbReference type="PANTHER" id="PTHR45080">
    <property type="entry name" value="CONTACTIN 5"/>
    <property type="match status" value="1"/>
</dbReference>
<feature type="domain" description="Ig-like" evidence="2">
    <location>
        <begin position="321"/>
        <end position="405"/>
    </location>
</feature>
<dbReference type="EMBL" id="CAJPWZ010001993">
    <property type="protein sequence ID" value="CAG2228312.1"/>
    <property type="molecule type" value="Genomic_DNA"/>
</dbReference>
<evidence type="ECO:0000256" key="1">
    <source>
        <dbReference type="SAM" id="SignalP"/>
    </source>
</evidence>
<dbReference type="GO" id="GO:0050808">
    <property type="term" value="P:synapse organization"/>
    <property type="evidence" value="ECO:0007669"/>
    <property type="project" value="TreeGrafter"/>
</dbReference>
<dbReference type="PANTHER" id="PTHR45080:SF33">
    <property type="entry name" value="IG-LIKE DOMAIN-CONTAINING PROTEIN"/>
    <property type="match status" value="1"/>
</dbReference>
<feature type="domain" description="Ig-like" evidence="2">
    <location>
        <begin position="231"/>
        <end position="313"/>
    </location>
</feature>
<dbReference type="InterPro" id="IPR050958">
    <property type="entry name" value="Cell_Adh-Cytoskel_Orgn"/>
</dbReference>
<reference evidence="3" key="1">
    <citation type="submission" date="2021-03" db="EMBL/GenBank/DDBJ databases">
        <authorList>
            <person name="Bekaert M."/>
        </authorList>
    </citation>
    <scope>NUCLEOTIDE SEQUENCE</scope>
</reference>
<dbReference type="SMART" id="SM00408">
    <property type="entry name" value="IGc2"/>
    <property type="match status" value="5"/>
</dbReference>
<organism evidence="3 4">
    <name type="scientific">Mytilus edulis</name>
    <name type="common">Blue mussel</name>
    <dbReference type="NCBI Taxonomy" id="6550"/>
    <lineage>
        <taxon>Eukaryota</taxon>
        <taxon>Metazoa</taxon>
        <taxon>Spiralia</taxon>
        <taxon>Lophotrochozoa</taxon>
        <taxon>Mollusca</taxon>
        <taxon>Bivalvia</taxon>
        <taxon>Autobranchia</taxon>
        <taxon>Pteriomorphia</taxon>
        <taxon>Mytilida</taxon>
        <taxon>Mytiloidea</taxon>
        <taxon>Mytilidae</taxon>
        <taxon>Mytilinae</taxon>
        <taxon>Mytilus</taxon>
    </lineage>
</organism>
<dbReference type="InterPro" id="IPR003598">
    <property type="entry name" value="Ig_sub2"/>
</dbReference>
<feature type="domain" description="Ig-like" evidence="2">
    <location>
        <begin position="126"/>
        <end position="226"/>
    </location>
</feature>
<dbReference type="Pfam" id="PF13927">
    <property type="entry name" value="Ig_3"/>
    <property type="match status" value="3"/>
</dbReference>
<dbReference type="OrthoDB" id="6130993at2759"/>
<dbReference type="InterPro" id="IPR013106">
    <property type="entry name" value="Ig_V-set"/>
</dbReference>
<dbReference type="CDD" id="cd00096">
    <property type="entry name" value="Ig"/>
    <property type="match status" value="1"/>
</dbReference>
<dbReference type="InterPro" id="IPR036179">
    <property type="entry name" value="Ig-like_dom_sf"/>
</dbReference>
<dbReference type="GO" id="GO:0008046">
    <property type="term" value="F:axon guidance receptor activity"/>
    <property type="evidence" value="ECO:0007669"/>
    <property type="project" value="TreeGrafter"/>
</dbReference>
<keyword evidence="1" id="KW-0732">Signal</keyword>
<name>A0A8S3TA94_MYTED</name>